<evidence type="ECO:0000313" key="7">
    <source>
        <dbReference type="EMBL" id="MBB5892475.1"/>
    </source>
</evidence>
<evidence type="ECO:0000256" key="6">
    <source>
        <dbReference type="SAM" id="Phobius"/>
    </source>
</evidence>
<feature type="transmembrane region" description="Helical" evidence="6">
    <location>
        <begin position="20"/>
        <end position="44"/>
    </location>
</feature>
<evidence type="ECO:0000256" key="2">
    <source>
        <dbReference type="ARBA" id="ARBA00022475"/>
    </source>
</evidence>
<organism evidence="7 8">
    <name type="scientific">Kutzneria kofuensis</name>
    <dbReference type="NCBI Taxonomy" id="103725"/>
    <lineage>
        <taxon>Bacteria</taxon>
        <taxon>Bacillati</taxon>
        <taxon>Actinomycetota</taxon>
        <taxon>Actinomycetes</taxon>
        <taxon>Pseudonocardiales</taxon>
        <taxon>Pseudonocardiaceae</taxon>
        <taxon>Kutzneria</taxon>
    </lineage>
</organism>
<evidence type="ECO:0000313" key="8">
    <source>
        <dbReference type="Proteomes" id="UP000585638"/>
    </source>
</evidence>
<feature type="transmembrane region" description="Helical" evidence="6">
    <location>
        <begin position="91"/>
        <end position="113"/>
    </location>
</feature>
<dbReference type="AlphaFoldDB" id="A0A7W9NH85"/>
<dbReference type="InterPro" id="IPR050833">
    <property type="entry name" value="Poly_Biosynth_Transport"/>
</dbReference>
<feature type="transmembrane region" description="Helical" evidence="6">
    <location>
        <begin position="50"/>
        <end position="70"/>
    </location>
</feature>
<feature type="transmembrane region" description="Helical" evidence="6">
    <location>
        <begin position="125"/>
        <end position="145"/>
    </location>
</feature>
<feature type="transmembrane region" description="Helical" evidence="6">
    <location>
        <begin position="157"/>
        <end position="178"/>
    </location>
</feature>
<evidence type="ECO:0000256" key="1">
    <source>
        <dbReference type="ARBA" id="ARBA00004651"/>
    </source>
</evidence>
<feature type="transmembrane region" description="Helical" evidence="6">
    <location>
        <begin position="397"/>
        <end position="419"/>
    </location>
</feature>
<sequence>MTSSTGAAKANGRGNIGSAVLMGGGLVVLGAAGYLFLIVAGHTLSVPDQAAVKSVYFLINIIGPGLFFALEQETSRATTSTIAAGRPVRHVVRNAVLLGGGLLVVVLAVLAALSPVLVDVELSGHWPLLWAVLLAAFTAACIYLMRGLLGGMQRFGGYAATLAGEGLFRLLPSVAVAIGGVAAAGTYGLIFAGGTLIGALLGLPWTRNAPEGHAEGGERLSDMARGLLLLVGAILLTQLVANLLPLVVSGRLGTDNPDANAFASVFVLVRVPLFLFAPVQAMLLPALTAAVTRGDFDTVRSRVRLVMAAVIAVGVPGAILSWLLGPWAAKLFFGGDVTLPGSIVGLLGVSTILLMTVQALQPALVAMGRHHAVTVSWAAGTAVLCGVLFLVPGDVLWVAVAAQLAGPAVVAAGVLLSLARGLRTAGSRPAAPASAAV</sequence>
<dbReference type="PANTHER" id="PTHR30250:SF11">
    <property type="entry name" value="O-ANTIGEN TRANSPORTER-RELATED"/>
    <property type="match status" value="1"/>
</dbReference>
<accession>A0A7W9NH85</accession>
<keyword evidence="3 6" id="KW-0812">Transmembrane</keyword>
<feature type="transmembrane region" description="Helical" evidence="6">
    <location>
        <begin position="261"/>
        <end position="284"/>
    </location>
</feature>
<feature type="transmembrane region" description="Helical" evidence="6">
    <location>
        <begin position="337"/>
        <end position="360"/>
    </location>
</feature>
<evidence type="ECO:0000256" key="4">
    <source>
        <dbReference type="ARBA" id="ARBA00022989"/>
    </source>
</evidence>
<reference evidence="7 8" key="1">
    <citation type="submission" date="2020-08" db="EMBL/GenBank/DDBJ databases">
        <title>Sequencing the genomes of 1000 actinobacteria strains.</title>
        <authorList>
            <person name="Klenk H.-P."/>
        </authorList>
    </citation>
    <scope>NUCLEOTIDE SEQUENCE [LARGE SCALE GENOMIC DNA]</scope>
    <source>
        <strain evidence="7 8">DSM 43851</strain>
    </source>
</reference>
<dbReference type="Proteomes" id="UP000585638">
    <property type="component" value="Unassembled WGS sequence"/>
</dbReference>
<evidence type="ECO:0000256" key="5">
    <source>
        <dbReference type="ARBA" id="ARBA00023136"/>
    </source>
</evidence>
<keyword evidence="2" id="KW-1003">Cell membrane</keyword>
<feature type="transmembrane region" description="Helical" evidence="6">
    <location>
        <begin position="227"/>
        <end position="249"/>
    </location>
</feature>
<feature type="transmembrane region" description="Helical" evidence="6">
    <location>
        <begin position="305"/>
        <end position="325"/>
    </location>
</feature>
<dbReference type="GO" id="GO:0005886">
    <property type="term" value="C:plasma membrane"/>
    <property type="evidence" value="ECO:0007669"/>
    <property type="project" value="UniProtKB-SubCell"/>
</dbReference>
<feature type="transmembrane region" description="Helical" evidence="6">
    <location>
        <begin position="184"/>
        <end position="206"/>
    </location>
</feature>
<keyword evidence="8" id="KW-1185">Reference proteome</keyword>
<keyword evidence="4 6" id="KW-1133">Transmembrane helix</keyword>
<dbReference type="RefSeq" id="WP_184863247.1">
    <property type="nucleotide sequence ID" value="NZ_BAAAWY010000096.1"/>
</dbReference>
<dbReference type="EMBL" id="JACHIR010000001">
    <property type="protein sequence ID" value="MBB5892475.1"/>
    <property type="molecule type" value="Genomic_DNA"/>
</dbReference>
<comment type="caution">
    <text evidence="7">The sequence shown here is derived from an EMBL/GenBank/DDBJ whole genome shotgun (WGS) entry which is preliminary data.</text>
</comment>
<keyword evidence="5 6" id="KW-0472">Membrane</keyword>
<name>A0A7W9NH85_9PSEU</name>
<feature type="transmembrane region" description="Helical" evidence="6">
    <location>
        <begin position="372"/>
        <end position="391"/>
    </location>
</feature>
<proteinExistence type="predicted"/>
<evidence type="ECO:0000256" key="3">
    <source>
        <dbReference type="ARBA" id="ARBA00022692"/>
    </source>
</evidence>
<dbReference type="PANTHER" id="PTHR30250">
    <property type="entry name" value="PST FAMILY PREDICTED COLANIC ACID TRANSPORTER"/>
    <property type="match status" value="1"/>
</dbReference>
<gene>
    <name evidence="7" type="ORF">BJ998_003671</name>
</gene>
<comment type="subcellular location">
    <subcellularLocation>
        <location evidence="1">Cell membrane</location>
        <topology evidence="1">Multi-pass membrane protein</topology>
    </subcellularLocation>
</comment>
<protein>
    <submittedName>
        <fullName evidence="7">O-antigen/teichoic acid export membrane protein</fullName>
    </submittedName>
</protein>